<gene>
    <name evidence="17" type="ORF">EJ08DRAFT_584191</name>
</gene>
<dbReference type="Proteomes" id="UP000800235">
    <property type="component" value="Unassembled WGS sequence"/>
</dbReference>
<evidence type="ECO:0000256" key="8">
    <source>
        <dbReference type="ARBA" id="ARBA00022660"/>
    </source>
</evidence>
<feature type="disulfide bond" evidence="16">
    <location>
        <begin position="24"/>
        <end position="40"/>
    </location>
</feature>
<dbReference type="GO" id="GO:0005758">
    <property type="term" value="C:mitochondrial intermembrane space"/>
    <property type="evidence" value="ECO:0007669"/>
    <property type="project" value="UniProtKB-SubCell"/>
</dbReference>
<keyword evidence="18" id="KW-1185">Reference proteome</keyword>
<dbReference type="PANTHER" id="PTHR15224:SF1">
    <property type="entry name" value="NADH DEHYDROGENASE [UBIQUINONE] IRON-SULFUR PROTEIN 5"/>
    <property type="match status" value="1"/>
</dbReference>
<evidence type="ECO:0000313" key="17">
    <source>
        <dbReference type="EMBL" id="KAF2433108.1"/>
    </source>
</evidence>
<accession>A0A9P4NXC3</accession>
<evidence type="ECO:0000256" key="11">
    <source>
        <dbReference type="ARBA" id="ARBA00023128"/>
    </source>
</evidence>
<evidence type="ECO:0000256" key="7">
    <source>
        <dbReference type="ARBA" id="ARBA00022448"/>
    </source>
</evidence>
<sequence length="113" mass="12632">MASGYGLNGGPSRCFPFWQEVLACYVINTNNDDVKGAGKCAPQLEDYMECLHHRKEAARTRAIQAAYRKKMLDDPRDGAPTAGEIRSLGLLKGETMEEKHLKVSKWIPHKKEG</sequence>
<evidence type="ECO:0000256" key="12">
    <source>
        <dbReference type="ARBA" id="ARBA00023136"/>
    </source>
</evidence>
<comment type="function">
    <text evidence="1">Accessory subunit of the mitochondrial membrane respiratory chain NADH dehydrogenase (Complex I), that is believed not to be involved in catalysis. Complex I functions in the transfer of electrons from NADH to the respiratory chain. The immediate electron acceptor for the enzyme is believed to be ubiquinone.</text>
</comment>
<evidence type="ECO:0000256" key="4">
    <source>
        <dbReference type="ARBA" id="ARBA00007372"/>
    </source>
</evidence>
<evidence type="ECO:0000256" key="10">
    <source>
        <dbReference type="ARBA" id="ARBA00022982"/>
    </source>
</evidence>
<evidence type="ECO:0000313" key="18">
    <source>
        <dbReference type="Proteomes" id="UP000800235"/>
    </source>
</evidence>
<dbReference type="AlphaFoldDB" id="A0A9P4NXC3"/>
<name>A0A9P4NXC3_9PEZI</name>
<keyword evidence="8" id="KW-0679">Respiratory chain</keyword>
<organism evidence="17 18">
    <name type="scientific">Tothia fuscella</name>
    <dbReference type="NCBI Taxonomy" id="1048955"/>
    <lineage>
        <taxon>Eukaryota</taxon>
        <taxon>Fungi</taxon>
        <taxon>Dikarya</taxon>
        <taxon>Ascomycota</taxon>
        <taxon>Pezizomycotina</taxon>
        <taxon>Dothideomycetes</taxon>
        <taxon>Pleosporomycetidae</taxon>
        <taxon>Venturiales</taxon>
        <taxon>Cylindrosympodiaceae</taxon>
        <taxon>Tothia</taxon>
    </lineage>
</organism>
<comment type="subunit">
    <text evidence="5">Mammalian complex I is composed of 45 different subunits. This is a component of the iron-sulfur (IP) fragment of the enzyme.</text>
</comment>
<comment type="caution">
    <text evidence="17">The sequence shown here is derived from an EMBL/GenBank/DDBJ whole genome shotgun (WGS) entry which is preliminary data.</text>
</comment>
<evidence type="ECO:0000256" key="13">
    <source>
        <dbReference type="ARBA" id="ARBA00023157"/>
    </source>
</evidence>
<evidence type="ECO:0000256" key="15">
    <source>
        <dbReference type="ARBA" id="ARBA00032739"/>
    </source>
</evidence>
<dbReference type="GO" id="GO:0005743">
    <property type="term" value="C:mitochondrial inner membrane"/>
    <property type="evidence" value="ECO:0007669"/>
    <property type="project" value="UniProtKB-SubCell"/>
</dbReference>
<protein>
    <recommendedName>
        <fullName evidence="6">NADH dehydrogenase [ubiquinone] iron-sulfur protein 5</fullName>
    </recommendedName>
    <alternativeName>
        <fullName evidence="14">Complex I-15 kDa</fullName>
    </alternativeName>
    <alternativeName>
        <fullName evidence="15">NADH-ubiquinone oxidoreductase 15 kDa subunit</fullName>
    </alternativeName>
</protein>
<evidence type="ECO:0000256" key="16">
    <source>
        <dbReference type="PIRSR" id="PIRSR619342-50"/>
    </source>
</evidence>
<keyword evidence="9" id="KW-0999">Mitochondrion inner membrane</keyword>
<reference evidence="17" key="1">
    <citation type="journal article" date="2020" name="Stud. Mycol.">
        <title>101 Dothideomycetes genomes: a test case for predicting lifestyles and emergence of pathogens.</title>
        <authorList>
            <person name="Haridas S."/>
            <person name="Albert R."/>
            <person name="Binder M."/>
            <person name="Bloem J."/>
            <person name="Labutti K."/>
            <person name="Salamov A."/>
            <person name="Andreopoulos B."/>
            <person name="Baker S."/>
            <person name="Barry K."/>
            <person name="Bills G."/>
            <person name="Bluhm B."/>
            <person name="Cannon C."/>
            <person name="Castanera R."/>
            <person name="Culley D."/>
            <person name="Daum C."/>
            <person name="Ezra D."/>
            <person name="Gonzalez J."/>
            <person name="Henrissat B."/>
            <person name="Kuo A."/>
            <person name="Liang C."/>
            <person name="Lipzen A."/>
            <person name="Lutzoni F."/>
            <person name="Magnuson J."/>
            <person name="Mondo S."/>
            <person name="Nolan M."/>
            <person name="Ohm R."/>
            <person name="Pangilinan J."/>
            <person name="Park H.-J."/>
            <person name="Ramirez L."/>
            <person name="Alfaro M."/>
            <person name="Sun H."/>
            <person name="Tritt A."/>
            <person name="Yoshinaga Y."/>
            <person name="Zwiers L.-H."/>
            <person name="Turgeon B."/>
            <person name="Goodwin S."/>
            <person name="Spatafora J."/>
            <person name="Crous P."/>
            <person name="Grigoriev I."/>
        </authorList>
    </citation>
    <scope>NUCLEOTIDE SEQUENCE</scope>
    <source>
        <strain evidence="17">CBS 130266</strain>
    </source>
</reference>
<evidence type="ECO:0000256" key="2">
    <source>
        <dbReference type="ARBA" id="ARBA00004569"/>
    </source>
</evidence>
<dbReference type="GO" id="GO:0032981">
    <property type="term" value="P:mitochondrial respiratory chain complex I assembly"/>
    <property type="evidence" value="ECO:0007669"/>
    <property type="project" value="TreeGrafter"/>
</dbReference>
<keyword evidence="13 16" id="KW-1015">Disulfide bond</keyword>
<comment type="similarity">
    <text evidence="4">Belongs to the complex I NDUFS5 subunit family.</text>
</comment>
<dbReference type="InterPro" id="IPR019342">
    <property type="entry name" value="NADH_UbQ_OxRdtase_FeS-su5"/>
</dbReference>
<dbReference type="PANTHER" id="PTHR15224">
    <property type="entry name" value="NADH DEHYDROGENASE [UBIQUINONE] IRON-SULFUR PROTEIN 5"/>
    <property type="match status" value="1"/>
</dbReference>
<evidence type="ECO:0000256" key="6">
    <source>
        <dbReference type="ARBA" id="ARBA00013482"/>
    </source>
</evidence>
<evidence type="ECO:0000256" key="14">
    <source>
        <dbReference type="ARBA" id="ARBA00031222"/>
    </source>
</evidence>
<keyword evidence="7" id="KW-0813">Transport</keyword>
<evidence type="ECO:0000256" key="5">
    <source>
        <dbReference type="ARBA" id="ARBA00011261"/>
    </source>
</evidence>
<evidence type="ECO:0000256" key="3">
    <source>
        <dbReference type="ARBA" id="ARBA00004637"/>
    </source>
</evidence>
<evidence type="ECO:0000256" key="9">
    <source>
        <dbReference type="ARBA" id="ARBA00022792"/>
    </source>
</evidence>
<keyword evidence="12" id="KW-0472">Membrane</keyword>
<keyword evidence="10" id="KW-0249">Electron transport</keyword>
<comment type="subcellular location">
    <subcellularLocation>
        <location evidence="3">Mitochondrion inner membrane</location>
        <topology evidence="3">Peripheral membrane protein</topology>
    </subcellularLocation>
    <subcellularLocation>
        <location evidence="2">Mitochondrion intermembrane space</location>
    </subcellularLocation>
</comment>
<dbReference type="OrthoDB" id="9992197at2759"/>
<dbReference type="EMBL" id="MU007022">
    <property type="protein sequence ID" value="KAF2433108.1"/>
    <property type="molecule type" value="Genomic_DNA"/>
</dbReference>
<proteinExistence type="inferred from homology"/>
<keyword evidence="11" id="KW-0496">Mitochondrion</keyword>
<dbReference type="CDD" id="cd24141">
    <property type="entry name" value="NDUFS5-like"/>
    <property type="match status" value="1"/>
</dbReference>
<evidence type="ECO:0000256" key="1">
    <source>
        <dbReference type="ARBA" id="ARBA00003195"/>
    </source>
</evidence>
<feature type="disulfide bond" evidence="16">
    <location>
        <begin position="14"/>
        <end position="50"/>
    </location>
</feature>